<organism evidence="2 3">
    <name type="scientific">Plutella xylostella</name>
    <name type="common">Diamondback moth</name>
    <name type="synonym">Plutella maculipennis</name>
    <dbReference type="NCBI Taxonomy" id="51655"/>
    <lineage>
        <taxon>Eukaryota</taxon>
        <taxon>Metazoa</taxon>
        <taxon>Ecdysozoa</taxon>
        <taxon>Arthropoda</taxon>
        <taxon>Hexapoda</taxon>
        <taxon>Insecta</taxon>
        <taxon>Pterygota</taxon>
        <taxon>Neoptera</taxon>
        <taxon>Endopterygota</taxon>
        <taxon>Lepidoptera</taxon>
        <taxon>Glossata</taxon>
        <taxon>Ditrysia</taxon>
        <taxon>Yponomeutoidea</taxon>
        <taxon>Plutellidae</taxon>
        <taxon>Plutella</taxon>
    </lineage>
</organism>
<evidence type="ECO:0000313" key="3">
    <source>
        <dbReference type="Proteomes" id="UP000653454"/>
    </source>
</evidence>
<accession>A0A8S4ECH6</accession>
<sequence length="553" mass="63231">MKKFQSTWVNRFSEDLECLELEEEQPLATLAGVQADKMTLFFEELLDHDRDEVICDQDFDNFCEKLAHFADWSTNSSEFHILLEVKREFIEHFINELPNKWRNLPYYRRVCGPEAGGYPGRSTLEGWLARWALYLNELRRFSDLPLYLQYLCKILFHVIDREVDAGVQVDAAYFDFRKAFDTVDNDVLLNKLAAIGCTPHSLTFFSSYLDNRKHFLINDLPNIVRGATCPLFADDLKLLLRIGDEGDCDRLQGEIDRVVQWSHENKLHFNASKCMQISFSRARAPRQRQYTLAGGAALQQVTSVRDLGVRISSDVSFRDHIVDTCKSAFKILGFVLRRCHGFTDISAVKALYNALVRSKLECNAIIWAPHEAKYSLMLERIQNKFLRFIYFKLYGVYPGYPLLYPSLFVTVMVGYTTLAARRDLALATTVFKVLRGWLINPAVLENISLVVPSEDTRGLRRRAGRLLSIPPARTNLLAKAPLTRALRLLNKVNESVDLYNCSLASLRIPRPARSVFTPAHSRSRHRPAKPAQAVGAKPYSRLDHARSCAASEI</sequence>
<protein>
    <submittedName>
        <fullName evidence="2">(diamondback moth) hypothetical protein</fullName>
    </submittedName>
</protein>
<name>A0A8S4ECH6_PLUXY</name>
<dbReference type="EMBL" id="CAJHNJ030000014">
    <property type="protein sequence ID" value="CAG9112866.1"/>
    <property type="molecule type" value="Genomic_DNA"/>
</dbReference>
<dbReference type="PANTHER" id="PTHR33332">
    <property type="entry name" value="REVERSE TRANSCRIPTASE DOMAIN-CONTAINING PROTEIN"/>
    <property type="match status" value="1"/>
</dbReference>
<evidence type="ECO:0000256" key="1">
    <source>
        <dbReference type="SAM" id="MobiDB-lite"/>
    </source>
</evidence>
<feature type="region of interest" description="Disordered" evidence="1">
    <location>
        <begin position="517"/>
        <end position="537"/>
    </location>
</feature>
<dbReference type="Gene3D" id="1.10.238.10">
    <property type="entry name" value="EF-hand"/>
    <property type="match status" value="1"/>
</dbReference>
<gene>
    <name evidence="2" type="ORF">PLXY2_LOCUS5053</name>
</gene>
<evidence type="ECO:0000313" key="2">
    <source>
        <dbReference type="EMBL" id="CAG9112866.1"/>
    </source>
</evidence>
<proteinExistence type="predicted"/>
<dbReference type="AlphaFoldDB" id="A0A8S4ECH6"/>
<reference evidence="2" key="1">
    <citation type="submission" date="2020-11" db="EMBL/GenBank/DDBJ databases">
        <authorList>
            <person name="Whiteford S."/>
        </authorList>
    </citation>
    <scope>NUCLEOTIDE SEQUENCE</scope>
</reference>
<keyword evidence="3" id="KW-1185">Reference proteome</keyword>
<comment type="caution">
    <text evidence="2">The sequence shown here is derived from an EMBL/GenBank/DDBJ whole genome shotgun (WGS) entry which is preliminary data.</text>
</comment>
<dbReference type="Proteomes" id="UP000653454">
    <property type="component" value="Unassembled WGS sequence"/>
</dbReference>